<evidence type="ECO:0008006" key="12">
    <source>
        <dbReference type="Google" id="ProtNLM"/>
    </source>
</evidence>
<dbReference type="Proteomes" id="UP000319731">
    <property type="component" value="Unassembled WGS sequence"/>
</dbReference>
<sequence length="1296" mass="141446">MYKDKKRKTWNDGIITVDSSRAVLYDDRKIKLDSLFVNASISFESGAEVQFDRFLVEVEKALSADGKPVEPPVVTAHAPIIRKVLAGRPRTTPRVSPDANQPSSARADREDLQPPPLAPAPTASPFVVAAVTVDQPCQPSPPTLPIPLARRHPGLSRLAPVSASNPVSTSNTDFQNVKTSTGQEALVDGPPPAKKTKTMAEIMAEFSRPPLVDTVVETPVPVTRSEAPVVQGRESTLVRPVPPASIIGYLVDDPMDDLDAILDFGSTPARVSPKRNLGMMEQSVGVNNNPVEPHINGLKLTATEALMKLKEKMIDSRLRVLQPTITNQQKPVPRVDTKQYDTRDNIARPSNPPVVRTFGFGLDLPSDIKQQVIESPLNAALRDLKNNLPPAAPLIEAGLDDKLMDWNFDLEVFGLDLDNVVEGAANQVDGQQQPPPRILELQGVGTSKDFYQAVLHPINDNYSNSDDYVDGGSDMLEMPELEFEMNEFDQEVDLAQGLPEIGVVVPGEVVSSPVIVTPMIPPNSRFLRFPTAEECQKMGQRRLLRVSDIPTRFANKDQYRTAFVNAITECLQIQISNIAVAFRKAVASHRGDDLVKSVEKSGTPIYARCSLERRSLPSFAGGQGGRPANEAHFVLGTIWVVSNSIDFIKDETFFAKTFFYGLSNMSLDLVPYSPEDLRIASTIASVSSGERALYAIRLCEASSEDIMIQNLESKARGRLIPYLLDGKQTTTASTKGPLTRAGSSTNGFVSPAMNSSLIINREMPKFLKIRDDVGKEYKLNADQTAVLNAFAASVSGGSHVTLVHGVFGSGKSFLLMVLIIFLKRVADAGLTTKEMTSKEKFRVAFASMTNVAVDRVLLGLLKLGFRDFVRVGSLKRISKKLLPFAGQVKPSQEEIKELVSRHDEGGDGDDNDGEGDDRDVKKAIARFKSDKGREAINSAFLMGITCIATSFEAVKDKEFDIVILDESSQIPEPLSLCPIKQFNCSKAILVGDPKQLPPTLNSESAISTGLGRTMFERLADIGMKPIRLRVQYRCHPRISSIANELFYGNTLINGCTEEDLTPLIEGLPTLAFVDVENGNEEHQRGGTYCNPKECDVAVRLVNALLKRRIPAAEIGVICLYKGQADSIDTALRGGSRKSPVQVSTVDAFQGAEKSVIILSTVRTENIGFIDETRRVNVALTRAKRHLFVLGNAGLLSRSRLWSRVINDHCKKYDSGVVVPMELLDLVQAGVSNDDDIASLCHGAFEEKAARKKKPSVKRTPAQIDLFGPGTQMSQLTPPSDENNVTITTAGEGSGWP</sequence>
<dbReference type="Pfam" id="PF10382">
    <property type="entry name" value="ZGRF1-like_N"/>
    <property type="match status" value="1"/>
</dbReference>
<dbReference type="InterPro" id="IPR027417">
    <property type="entry name" value="P-loop_NTPase"/>
</dbReference>
<evidence type="ECO:0000313" key="11">
    <source>
        <dbReference type="Proteomes" id="UP000319731"/>
    </source>
</evidence>
<dbReference type="PANTHER" id="PTHR10887">
    <property type="entry name" value="DNA2/NAM7 HELICASE FAMILY"/>
    <property type="match status" value="1"/>
</dbReference>
<name>A0A507CCU6_9FUNG</name>
<evidence type="ECO:0000256" key="6">
    <source>
        <dbReference type="SAM" id="MobiDB-lite"/>
    </source>
</evidence>
<dbReference type="PANTHER" id="PTHR10887:SF518">
    <property type="entry name" value="RNA HELICASE NONSENSE MRNA REDUCING FACTOR"/>
    <property type="match status" value="1"/>
</dbReference>
<feature type="region of interest" description="Disordered" evidence="6">
    <location>
        <begin position="899"/>
        <end position="919"/>
    </location>
</feature>
<organism evidence="10 11">
    <name type="scientific">Synchytrium microbalum</name>
    <dbReference type="NCBI Taxonomy" id="1806994"/>
    <lineage>
        <taxon>Eukaryota</taxon>
        <taxon>Fungi</taxon>
        <taxon>Fungi incertae sedis</taxon>
        <taxon>Chytridiomycota</taxon>
        <taxon>Chytridiomycota incertae sedis</taxon>
        <taxon>Chytridiomycetes</taxon>
        <taxon>Synchytriales</taxon>
        <taxon>Synchytriaceae</taxon>
        <taxon>Synchytrium</taxon>
    </lineage>
</organism>
<evidence type="ECO:0000256" key="5">
    <source>
        <dbReference type="ARBA" id="ARBA00022840"/>
    </source>
</evidence>
<evidence type="ECO:0000256" key="1">
    <source>
        <dbReference type="ARBA" id="ARBA00007913"/>
    </source>
</evidence>
<feature type="domain" description="5'-3' DNA helicase ZGRF1-like N-terminal" evidence="7">
    <location>
        <begin position="4"/>
        <end position="63"/>
    </location>
</feature>
<dbReference type="Gene3D" id="3.40.50.300">
    <property type="entry name" value="P-loop containing nucleotide triphosphate hydrolases"/>
    <property type="match status" value="2"/>
</dbReference>
<dbReference type="RefSeq" id="XP_031026251.1">
    <property type="nucleotide sequence ID" value="XM_031167623.1"/>
</dbReference>
<dbReference type="GO" id="GO:0016787">
    <property type="term" value="F:hydrolase activity"/>
    <property type="evidence" value="ECO:0007669"/>
    <property type="project" value="UniProtKB-KW"/>
</dbReference>
<dbReference type="STRING" id="1806994.A0A507CCU6"/>
<feature type="domain" description="DNA2/NAM7 helicase-like C-terminal" evidence="9">
    <location>
        <begin position="1011"/>
        <end position="1192"/>
    </location>
</feature>
<feature type="region of interest" description="Disordered" evidence="6">
    <location>
        <begin position="1264"/>
        <end position="1296"/>
    </location>
</feature>
<evidence type="ECO:0000259" key="8">
    <source>
        <dbReference type="Pfam" id="PF13086"/>
    </source>
</evidence>
<dbReference type="Pfam" id="PF13087">
    <property type="entry name" value="AAA_12"/>
    <property type="match status" value="1"/>
</dbReference>
<evidence type="ECO:0000256" key="2">
    <source>
        <dbReference type="ARBA" id="ARBA00022741"/>
    </source>
</evidence>
<comment type="caution">
    <text evidence="10">The sequence shown here is derived from an EMBL/GenBank/DDBJ whole genome shotgun (WGS) entry which is preliminary data.</text>
</comment>
<comment type="similarity">
    <text evidence="1">Belongs to the DNA2/NAM7 helicase family.</text>
</comment>
<feature type="compositionally biased region" description="Polar residues" evidence="6">
    <location>
        <begin position="1270"/>
        <end position="1290"/>
    </location>
</feature>
<keyword evidence="2" id="KW-0547">Nucleotide-binding</keyword>
<keyword evidence="5" id="KW-0067">ATP-binding</keyword>
<dbReference type="SUPFAM" id="SSF52540">
    <property type="entry name" value="P-loop containing nucleoside triphosphate hydrolases"/>
    <property type="match status" value="1"/>
</dbReference>
<evidence type="ECO:0000256" key="4">
    <source>
        <dbReference type="ARBA" id="ARBA00022806"/>
    </source>
</evidence>
<feature type="region of interest" description="Disordered" evidence="6">
    <location>
        <begin position="84"/>
        <end position="121"/>
    </location>
</feature>
<dbReference type="InterPro" id="IPR041679">
    <property type="entry name" value="DNA2/NAM7-like_C"/>
</dbReference>
<evidence type="ECO:0000313" key="10">
    <source>
        <dbReference type="EMBL" id="TPX35866.1"/>
    </source>
</evidence>
<keyword evidence="11" id="KW-1185">Reference proteome</keyword>
<dbReference type="CDD" id="cd18808">
    <property type="entry name" value="SF1_C_Upf1"/>
    <property type="match status" value="1"/>
</dbReference>
<evidence type="ECO:0000259" key="7">
    <source>
        <dbReference type="Pfam" id="PF10382"/>
    </source>
</evidence>
<dbReference type="EMBL" id="QEAO01000006">
    <property type="protein sequence ID" value="TPX35866.1"/>
    <property type="molecule type" value="Genomic_DNA"/>
</dbReference>
<evidence type="ECO:0000256" key="3">
    <source>
        <dbReference type="ARBA" id="ARBA00022801"/>
    </source>
</evidence>
<dbReference type="InterPro" id="IPR041677">
    <property type="entry name" value="DNA2/NAM7_AAA_11"/>
</dbReference>
<reference evidence="10 11" key="1">
    <citation type="journal article" date="2019" name="Sci. Rep.">
        <title>Comparative genomics of chytrid fungi reveal insights into the obligate biotrophic and pathogenic lifestyle of Synchytrium endobioticum.</title>
        <authorList>
            <person name="van de Vossenberg B.T.L.H."/>
            <person name="Warris S."/>
            <person name="Nguyen H.D.T."/>
            <person name="van Gent-Pelzer M.P.E."/>
            <person name="Joly D.L."/>
            <person name="van de Geest H.C."/>
            <person name="Bonants P.J.M."/>
            <person name="Smith D.S."/>
            <person name="Levesque C.A."/>
            <person name="van der Lee T.A.J."/>
        </authorList>
    </citation>
    <scope>NUCLEOTIDE SEQUENCE [LARGE SCALE GENOMIC DNA]</scope>
    <source>
        <strain evidence="10 11">JEL517</strain>
    </source>
</reference>
<evidence type="ECO:0000259" key="9">
    <source>
        <dbReference type="Pfam" id="PF13087"/>
    </source>
</evidence>
<keyword evidence="3" id="KW-0378">Hydrolase</keyword>
<feature type="domain" description="DNA2/NAM7 helicase helicase" evidence="8">
    <location>
        <begin position="779"/>
        <end position="889"/>
    </location>
</feature>
<feature type="domain" description="DNA2/NAM7 helicase helicase" evidence="8">
    <location>
        <begin position="917"/>
        <end position="1003"/>
    </location>
</feature>
<dbReference type="InterPro" id="IPR047187">
    <property type="entry name" value="SF1_C_Upf1"/>
</dbReference>
<proteinExistence type="inferred from homology"/>
<dbReference type="GO" id="GO:0005694">
    <property type="term" value="C:chromosome"/>
    <property type="evidence" value="ECO:0007669"/>
    <property type="project" value="UniProtKB-ARBA"/>
</dbReference>
<feature type="compositionally biased region" description="Acidic residues" evidence="6">
    <location>
        <begin position="906"/>
        <end position="917"/>
    </location>
</feature>
<protein>
    <recommendedName>
        <fullName evidence="12">DUF2439 domain-containing protein</fullName>
    </recommendedName>
</protein>
<dbReference type="InterPro" id="IPR018838">
    <property type="entry name" value="ZGRF1-like_N"/>
</dbReference>
<accession>A0A507CCU6</accession>
<dbReference type="FunFam" id="3.40.50.300:FF:000326">
    <property type="entry name" value="P-loop containing nucleoside triphosphate hydrolase"/>
    <property type="match status" value="1"/>
</dbReference>
<dbReference type="GO" id="GO:0004386">
    <property type="term" value="F:helicase activity"/>
    <property type="evidence" value="ECO:0007669"/>
    <property type="project" value="UniProtKB-KW"/>
</dbReference>
<dbReference type="Pfam" id="PF13086">
    <property type="entry name" value="AAA_11"/>
    <property type="match status" value="2"/>
</dbReference>
<keyword evidence="4" id="KW-0347">Helicase</keyword>
<dbReference type="GO" id="GO:0005524">
    <property type="term" value="F:ATP binding"/>
    <property type="evidence" value="ECO:0007669"/>
    <property type="project" value="UniProtKB-KW"/>
</dbReference>
<dbReference type="OrthoDB" id="6513042at2759"/>
<dbReference type="GeneID" id="42002920"/>
<gene>
    <name evidence="10" type="ORF">SmJEL517_g01695</name>
</gene>
<dbReference type="InterPro" id="IPR045055">
    <property type="entry name" value="DNA2/NAM7-like"/>
</dbReference>